<sequence>MKATVQGQVVGIPISSVAYPLDHQKLPKRLLPYPADHHHHHDQCDSSTLKKKRLDSVLKRMNKLGKKADSFAHGVKEHVKLGPKITETLRGKLSMGARILQVGGVEKAFKKLFSVGEEEKLLKAYQCYLSTTAGPISGLLFVSTEKIAFCSQKSFKLSFPNGELVRIRYKVVIPLSKINRVNQSENAKKPSQKYIEIVTVDNFDFWFMGFVNYKKAFKYVQSAISRA</sequence>
<dbReference type="SMART" id="SM00568">
    <property type="entry name" value="GRAM"/>
    <property type="match status" value="1"/>
</dbReference>
<feature type="domain" description="GRAM" evidence="2">
    <location>
        <begin position="107"/>
        <end position="185"/>
    </location>
</feature>
<accession>A0A8K0MRK0</accession>
<dbReference type="Proteomes" id="UP000796880">
    <property type="component" value="Unassembled WGS sequence"/>
</dbReference>
<dbReference type="Gene3D" id="2.30.29.30">
    <property type="entry name" value="Pleckstrin-homology domain (PH domain)/Phosphotyrosine-binding domain (PTB)"/>
    <property type="match status" value="1"/>
</dbReference>
<keyword evidence="4" id="KW-1185">Reference proteome</keyword>
<reference evidence="3" key="1">
    <citation type="submission" date="2020-03" db="EMBL/GenBank/DDBJ databases">
        <title>A high-quality chromosome-level genome assembly of a woody plant with both climbing and erect habits, Rhamnella rubrinervis.</title>
        <authorList>
            <person name="Lu Z."/>
            <person name="Yang Y."/>
            <person name="Zhu X."/>
            <person name="Sun Y."/>
        </authorList>
    </citation>
    <scope>NUCLEOTIDE SEQUENCE</scope>
    <source>
        <strain evidence="3">BYM</strain>
        <tissue evidence="3">Leaf</tissue>
    </source>
</reference>
<dbReference type="InterPro" id="IPR011993">
    <property type="entry name" value="PH-like_dom_sf"/>
</dbReference>
<name>A0A8K0MRK0_9ROSA</name>
<gene>
    <name evidence="3" type="ORF">FNV43_RR00605</name>
</gene>
<evidence type="ECO:0000313" key="4">
    <source>
        <dbReference type="Proteomes" id="UP000796880"/>
    </source>
</evidence>
<organism evidence="3 4">
    <name type="scientific">Rhamnella rubrinervis</name>
    <dbReference type="NCBI Taxonomy" id="2594499"/>
    <lineage>
        <taxon>Eukaryota</taxon>
        <taxon>Viridiplantae</taxon>
        <taxon>Streptophyta</taxon>
        <taxon>Embryophyta</taxon>
        <taxon>Tracheophyta</taxon>
        <taxon>Spermatophyta</taxon>
        <taxon>Magnoliopsida</taxon>
        <taxon>eudicotyledons</taxon>
        <taxon>Gunneridae</taxon>
        <taxon>Pentapetalae</taxon>
        <taxon>rosids</taxon>
        <taxon>fabids</taxon>
        <taxon>Rosales</taxon>
        <taxon>Rhamnaceae</taxon>
        <taxon>rhamnoid group</taxon>
        <taxon>Rhamneae</taxon>
        <taxon>Rhamnella</taxon>
    </lineage>
</organism>
<dbReference type="AlphaFoldDB" id="A0A8K0MRK0"/>
<dbReference type="OrthoDB" id="1736712at2759"/>
<evidence type="ECO:0000313" key="3">
    <source>
        <dbReference type="EMBL" id="KAF3455962.1"/>
    </source>
</evidence>
<dbReference type="InterPro" id="IPR037848">
    <property type="entry name" value="GEM-like"/>
</dbReference>
<dbReference type="InterPro" id="IPR004182">
    <property type="entry name" value="GRAM"/>
</dbReference>
<evidence type="ECO:0000259" key="2">
    <source>
        <dbReference type="SMART" id="SM00568"/>
    </source>
</evidence>
<dbReference type="PANTHER" id="PTHR31969">
    <property type="entry name" value="GEM-LIKE PROTEIN 2"/>
    <property type="match status" value="1"/>
</dbReference>
<comment type="caution">
    <text evidence="3">The sequence shown here is derived from an EMBL/GenBank/DDBJ whole genome shotgun (WGS) entry which is preliminary data.</text>
</comment>
<protein>
    <recommendedName>
        <fullName evidence="2">GRAM domain-containing protein</fullName>
    </recommendedName>
</protein>
<proteinExistence type="inferred from homology"/>
<dbReference type="Pfam" id="PF02893">
    <property type="entry name" value="GRAM"/>
    <property type="match status" value="1"/>
</dbReference>
<evidence type="ECO:0000256" key="1">
    <source>
        <dbReference type="ARBA" id="ARBA00009414"/>
    </source>
</evidence>
<comment type="similarity">
    <text evidence="1">Belongs to the GEM family.</text>
</comment>
<dbReference type="EMBL" id="VOIH02000001">
    <property type="protein sequence ID" value="KAF3455962.1"/>
    <property type="molecule type" value="Genomic_DNA"/>
</dbReference>